<feature type="transmembrane region" description="Helical" evidence="2">
    <location>
        <begin position="12"/>
        <end position="35"/>
    </location>
</feature>
<name>A0ABR7M6Z4_9BACT</name>
<dbReference type="Proteomes" id="UP000765802">
    <property type="component" value="Unassembled WGS sequence"/>
</dbReference>
<organism evidence="4 5">
    <name type="scientific">Flavihumibacter stibioxidans</name>
    <dbReference type="NCBI Taxonomy" id="1834163"/>
    <lineage>
        <taxon>Bacteria</taxon>
        <taxon>Pseudomonadati</taxon>
        <taxon>Bacteroidota</taxon>
        <taxon>Chitinophagia</taxon>
        <taxon>Chitinophagales</taxon>
        <taxon>Chitinophagaceae</taxon>
        <taxon>Flavihumibacter</taxon>
    </lineage>
</organism>
<evidence type="ECO:0000256" key="1">
    <source>
        <dbReference type="ARBA" id="ARBA00006464"/>
    </source>
</evidence>
<accession>A0ABR7M6Z4</accession>
<reference evidence="4 5" key="1">
    <citation type="submission" date="2016-07" db="EMBL/GenBank/DDBJ databases">
        <title>Genome analysis of Flavihumibacter stibioxidans YS-17.</title>
        <authorList>
            <person name="Shi K."/>
            <person name="Han Y."/>
            <person name="Wang G."/>
        </authorList>
    </citation>
    <scope>NUCLEOTIDE SEQUENCE [LARGE SCALE GENOMIC DNA]</scope>
    <source>
        <strain evidence="4 5">YS-17</strain>
    </source>
</reference>
<dbReference type="PANTHER" id="PTHR30576:SF0">
    <property type="entry name" value="UNDECAPRENYL-PHOSPHATE N-ACETYLGALACTOSAMINYL 1-PHOSPHATE TRANSFERASE-RELATED"/>
    <property type="match status" value="1"/>
</dbReference>
<dbReference type="EMBL" id="MBUA01000012">
    <property type="protein sequence ID" value="MBC6490783.1"/>
    <property type="molecule type" value="Genomic_DNA"/>
</dbReference>
<keyword evidence="2" id="KW-1133">Transmembrane helix</keyword>
<dbReference type="InterPro" id="IPR003362">
    <property type="entry name" value="Bact_transf"/>
</dbReference>
<dbReference type="Pfam" id="PF02397">
    <property type="entry name" value="Bac_transf"/>
    <property type="match status" value="1"/>
</dbReference>
<dbReference type="RefSeq" id="WP_187256137.1">
    <property type="nucleotide sequence ID" value="NZ_JBHULF010000014.1"/>
</dbReference>
<feature type="transmembrane region" description="Helical" evidence="2">
    <location>
        <begin position="178"/>
        <end position="199"/>
    </location>
</feature>
<feature type="domain" description="Bacterial sugar transferase" evidence="3">
    <location>
        <begin position="9"/>
        <end position="193"/>
    </location>
</feature>
<proteinExistence type="inferred from homology"/>
<gene>
    <name evidence="4" type="ORF">BC349_07045</name>
</gene>
<keyword evidence="5" id="KW-1185">Reference proteome</keyword>
<evidence type="ECO:0000313" key="4">
    <source>
        <dbReference type="EMBL" id="MBC6490783.1"/>
    </source>
</evidence>
<evidence type="ECO:0000313" key="5">
    <source>
        <dbReference type="Proteomes" id="UP000765802"/>
    </source>
</evidence>
<sequence length="211" mass="24411">MTTLSILPKRFFDIVFSLFILLAVLSWLVPLVYLFNVFTLAGPVFFTQRRVGRNGRVFNIIKFRTMCPNEQADQLPAQVFDARITPPGKWLRSTGLDELPQFFNVLLGDMSVVGPRPHMLSDDKKFSSHIRDYHLRHEVKPGITGLAQANGYRGIVNGFDDIYFRHKWDMYYIRNLSFWLDLKIIFLTAAGMFSSFFVIRPNYRGQGSCTE</sequence>
<keyword evidence="2" id="KW-0812">Transmembrane</keyword>
<comment type="caution">
    <text evidence="4">The sequence shown here is derived from an EMBL/GenBank/DDBJ whole genome shotgun (WGS) entry which is preliminary data.</text>
</comment>
<evidence type="ECO:0000259" key="3">
    <source>
        <dbReference type="Pfam" id="PF02397"/>
    </source>
</evidence>
<keyword evidence="2" id="KW-0472">Membrane</keyword>
<protein>
    <recommendedName>
        <fullName evidence="3">Bacterial sugar transferase domain-containing protein</fullName>
    </recommendedName>
</protein>
<dbReference type="PANTHER" id="PTHR30576">
    <property type="entry name" value="COLANIC BIOSYNTHESIS UDP-GLUCOSE LIPID CARRIER TRANSFERASE"/>
    <property type="match status" value="1"/>
</dbReference>
<evidence type="ECO:0000256" key="2">
    <source>
        <dbReference type="SAM" id="Phobius"/>
    </source>
</evidence>
<comment type="similarity">
    <text evidence="1">Belongs to the bacterial sugar transferase family.</text>
</comment>